<organism evidence="3 4">
    <name type="scientific">Pseudolactococcus piscium MKFS47</name>
    <dbReference type="NCBI Taxonomy" id="297352"/>
    <lineage>
        <taxon>Bacteria</taxon>
        <taxon>Bacillati</taxon>
        <taxon>Bacillota</taxon>
        <taxon>Bacilli</taxon>
        <taxon>Lactobacillales</taxon>
        <taxon>Streptococcaceae</taxon>
        <taxon>Pseudolactococcus</taxon>
    </lineage>
</organism>
<feature type="compositionally biased region" description="Basic and acidic residues" evidence="1">
    <location>
        <begin position="37"/>
        <end position="57"/>
    </location>
</feature>
<sequence length="176" mass="19071">MKKKLLMLVFATTLLVGLSACSSKETTESSQSSSSSEKSEVVKKSSESAKSSEEKKKTASSSAEKSGKANQFDLMIEAAQSQIPQLKKQFGDTYSDMTITRGEEDTIVYTYTYAQDPGVAIDAAALKPTLVKGLKPVIDSTKGIFPDVKIQIIYLKPDKTELVNLMITQEDTNAIG</sequence>
<dbReference type="AlphaFoldDB" id="A0A0D6DVD0"/>
<dbReference type="PROSITE" id="PS51257">
    <property type="entry name" value="PROKAR_LIPOPROTEIN"/>
    <property type="match status" value="1"/>
</dbReference>
<protein>
    <recommendedName>
        <fullName evidence="5">Lipoprotein</fullName>
    </recommendedName>
</protein>
<evidence type="ECO:0008006" key="5">
    <source>
        <dbReference type="Google" id="ProtNLM"/>
    </source>
</evidence>
<keyword evidence="2" id="KW-0732">Signal</keyword>
<evidence type="ECO:0000313" key="4">
    <source>
        <dbReference type="Proteomes" id="UP000033166"/>
    </source>
</evidence>
<dbReference type="HOGENOM" id="CLU_1523310_0_0_9"/>
<gene>
    <name evidence="3" type="ORF">LACPI_0523</name>
</gene>
<reference evidence="4" key="1">
    <citation type="submission" date="2015-01" db="EMBL/GenBank/DDBJ databases">
        <authorList>
            <person name="Andreevskaya M."/>
        </authorList>
    </citation>
    <scope>NUCLEOTIDE SEQUENCE [LARGE SCALE GENOMIC DNA]</scope>
    <source>
        <strain evidence="4">MKFS47</strain>
    </source>
</reference>
<evidence type="ECO:0000256" key="2">
    <source>
        <dbReference type="SAM" id="SignalP"/>
    </source>
</evidence>
<feature type="compositionally biased region" description="Low complexity" evidence="1">
    <location>
        <begin position="22"/>
        <end position="36"/>
    </location>
</feature>
<name>A0A0D6DVD0_9LACT</name>
<evidence type="ECO:0000256" key="1">
    <source>
        <dbReference type="SAM" id="MobiDB-lite"/>
    </source>
</evidence>
<accession>A0A0D6DVD0</accession>
<dbReference type="EMBL" id="LN774769">
    <property type="protein sequence ID" value="CEN27723.1"/>
    <property type="molecule type" value="Genomic_DNA"/>
</dbReference>
<proteinExistence type="predicted"/>
<feature type="signal peptide" evidence="2">
    <location>
        <begin position="1"/>
        <end position="20"/>
    </location>
</feature>
<evidence type="ECO:0000313" key="3">
    <source>
        <dbReference type="EMBL" id="CEN27723.1"/>
    </source>
</evidence>
<dbReference type="KEGG" id="lpk:LACPI_0523"/>
<dbReference type="Proteomes" id="UP000033166">
    <property type="component" value="Chromosome I"/>
</dbReference>
<feature type="region of interest" description="Disordered" evidence="1">
    <location>
        <begin position="21"/>
        <end position="66"/>
    </location>
</feature>
<dbReference type="RefSeq" id="WP_047914970.1">
    <property type="nucleotide sequence ID" value="NZ_LN774769.1"/>
</dbReference>
<dbReference type="STRING" id="1364.LP2241_20179"/>
<feature type="chain" id="PRO_5039470470" description="Lipoprotein" evidence="2">
    <location>
        <begin position="21"/>
        <end position="176"/>
    </location>
</feature>